<dbReference type="EMBL" id="QTUB01000001">
    <property type="protein sequence ID" value="REF28182.1"/>
    <property type="molecule type" value="Genomic_DNA"/>
</dbReference>
<proteinExistence type="predicted"/>
<dbReference type="Pfam" id="PF06649">
    <property type="entry name" value="DUF1161"/>
    <property type="match status" value="1"/>
</dbReference>
<dbReference type="Proteomes" id="UP000256294">
    <property type="component" value="Unassembled WGS sequence"/>
</dbReference>
<dbReference type="RefSeq" id="WP_115826970.1">
    <property type="nucleotide sequence ID" value="NZ_QTUB01000001.1"/>
</dbReference>
<dbReference type="AlphaFoldDB" id="A0A3D9UFD5"/>
<protein>
    <submittedName>
        <fullName evidence="2">Uncharacterized protein DUF1161</fullName>
    </submittedName>
</protein>
<organism evidence="2 3">
    <name type="scientific">Xenorhabdus cabanillasii</name>
    <dbReference type="NCBI Taxonomy" id="351673"/>
    <lineage>
        <taxon>Bacteria</taxon>
        <taxon>Pseudomonadati</taxon>
        <taxon>Pseudomonadota</taxon>
        <taxon>Gammaproteobacteria</taxon>
        <taxon>Enterobacterales</taxon>
        <taxon>Morganellaceae</taxon>
        <taxon>Xenorhabdus</taxon>
    </lineage>
</organism>
<gene>
    <name evidence="2" type="ORF">BDD26_3054</name>
</gene>
<feature type="chain" id="PRO_5017798450" evidence="1">
    <location>
        <begin position="23"/>
        <end position="110"/>
    </location>
</feature>
<dbReference type="InterPro" id="IPR010595">
    <property type="entry name" value="DUF1161"/>
</dbReference>
<keyword evidence="3" id="KW-1185">Reference proteome</keyword>
<reference evidence="2 3" key="1">
    <citation type="submission" date="2018-08" db="EMBL/GenBank/DDBJ databases">
        <title>Genomic Encyclopedia of Archaeal and Bacterial Type Strains, Phase II (KMG-II): from individual species to whole genera.</title>
        <authorList>
            <person name="Goeker M."/>
        </authorList>
    </citation>
    <scope>NUCLEOTIDE SEQUENCE [LARGE SCALE GENOMIC DNA]</scope>
    <source>
        <strain evidence="2 3">DSM 17905</strain>
    </source>
</reference>
<feature type="signal peptide" evidence="1">
    <location>
        <begin position="1"/>
        <end position="22"/>
    </location>
</feature>
<sequence length="110" mass="11992">MKKLLLTGAMFIAASVSSVTQASQDPQNQNSQNIVSSQNQNIVTCESLKEQIAQKIINNGIKETDFKLEVVASAQMDYGSGKVVGSCNHGKQKIIYTRFTHSADEKKADN</sequence>
<evidence type="ECO:0000256" key="1">
    <source>
        <dbReference type="SAM" id="SignalP"/>
    </source>
</evidence>
<accession>A0A3D9UFD5</accession>
<keyword evidence="1" id="KW-0732">Signal</keyword>
<name>A0A3D9UFD5_9GAMM</name>
<evidence type="ECO:0000313" key="3">
    <source>
        <dbReference type="Proteomes" id="UP000256294"/>
    </source>
</evidence>
<comment type="caution">
    <text evidence="2">The sequence shown here is derived from an EMBL/GenBank/DDBJ whole genome shotgun (WGS) entry which is preliminary data.</text>
</comment>
<evidence type="ECO:0000313" key="2">
    <source>
        <dbReference type="EMBL" id="REF28182.1"/>
    </source>
</evidence>